<dbReference type="GO" id="GO:0030313">
    <property type="term" value="C:cell envelope"/>
    <property type="evidence" value="ECO:0007669"/>
    <property type="project" value="UniProtKB-SubCell"/>
</dbReference>
<evidence type="ECO:0000256" key="3">
    <source>
        <dbReference type="ARBA" id="ARBA00022729"/>
    </source>
</evidence>
<dbReference type="InterPro" id="IPR014756">
    <property type="entry name" value="Ig_E-set"/>
</dbReference>
<accession>A0A939MLU1</accession>
<protein>
    <submittedName>
        <fullName evidence="8">Copper resistance protein CopC</fullName>
    </submittedName>
</protein>
<sequence length="212" mass="21653">MSASTHTAEGSSRALRGARLATAALGLAIGAALLGIVAAPAAHAHDVLTDTEFETNASTGAVEAIRLTFNNEVLPSGSEIVVTAPDGEDAGDGAPEAEGREVVQRLAPDLEPGRYGVAWRVVSSDGHPIEGAFSFDVDPGSTEPPEALPFSASEPDAPDERATAEQQPESVGDASAETAVWLSIAVAAALLIPVAAVAVVLLRKRRRSANSE</sequence>
<dbReference type="SUPFAM" id="SSF81296">
    <property type="entry name" value="E set domains"/>
    <property type="match status" value="1"/>
</dbReference>
<dbReference type="InterPro" id="IPR014755">
    <property type="entry name" value="Cu-Rt/internalin_Ig-like"/>
</dbReference>
<reference evidence="8" key="1">
    <citation type="submission" date="2021-03" db="EMBL/GenBank/DDBJ databases">
        <title>Leucobacter chromiisoli sp. nov., isolated from chromium-containing soil of chemical plant.</title>
        <authorList>
            <person name="Xu Z."/>
        </authorList>
    </citation>
    <scope>NUCLEOTIDE SEQUENCE</scope>
    <source>
        <strain evidence="8">S27</strain>
    </source>
</reference>
<dbReference type="PANTHER" id="PTHR34820:SF4">
    <property type="entry name" value="INNER MEMBRANE PROTEIN YEBZ"/>
    <property type="match status" value="1"/>
</dbReference>
<dbReference type="InterPro" id="IPR032694">
    <property type="entry name" value="CopC/D"/>
</dbReference>
<evidence type="ECO:0000313" key="9">
    <source>
        <dbReference type="Proteomes" id="UP000664382"/>
    </source>
</evidence>
<keyword evidence="6" id="KW-0812">Transmembrane</keyword>
<evidence type="ECO:0000259" key="7">
    <source>
        <dbReference type="Pfam" id="PF04234"/>
    </source>
</evidence>
<dbReference type="InterPro" id="IPR007348">
    <property type="entry name" value="CopC_dom"/>
</dbReference>
<keyword evidence="6" id="KW-1133">Transmembrane helix</keyword>
<organism evidence="8 9">
    <name type="scientific">Leucobacter weissii</name>
    <dbReference type="NCBI Taxonomy" id="1983706"/>
    <lineage>
        <taxon>Bacteria</taxon>
        <taxon>Bacillati</taxon>
        <taxon>Actinomycetota</taxon>
        <taxon>Actinomycetes</taxon>
        <taxon>Micrococcales</taxon>
        <taxon>Microbacteriaceae</taxon>
        <taxon>Leucobacter</taxon>
    </lineage>
</organism>
<evidence type="ECO:0000256" key="4">
    <source>
        <dbReference type="ARBA" id="ARBA00023008"/>
    </source>
</evidence>
<evidence type="ECO:0000256" key="2">
    <source>
        <dbReference type="ARBA" id="ARBA00022723"/>
    </source>
</evidence>
<dbReference type="Gene3D" id="2.60.40.1220">
    <property type="match status" value="1"/>
</dbReference>
<keyword evidence="6" id="KW-0472">Membrane</keyword>
<dbReference type="GO" id="GO:0046688">
    <property type="term" value="P:response to copper ion"/>
    <property type="evidence" value="ECO:0007669"/>
    <property type="project" value="InterPro"/>
</dbReference>
<name>A0A939MLU1_9MICO</name>
<comment type="caution">
    <text evidence="8">The sequence shown here is derived from an EMBL/GenBank/DDBJ whole genome shotgun (WGS) entry which is preliminary data.</text>
</comment>
<dbReference type="GO" id="GO:0006825">
    <property type="term" value="P:copper ion transport"/>
    <property type="evidence" value="ECO:0007669"/>
    <property type="project" value="InterPro"/>
</dbReference>
<keyword evidence="3" id="KW-0732">Signal</keyword>
<evidence type="ECO:0000256" key="1">
    <source>
        <dbReference type="ARBA" id="ARBA00004196"/>
    </source>
</evidence>
<dbReference type="GO" id="GO:0042597">
    <property type="term" value="C:periplasmic space"/>
    <property type="evidence" value="ECO:0007669"/>
    <property type="project" value="InterPro"/>
</dbReference>
<evidence type="ECO:0000256" key="5">
    <source>
        <dbReference type="SAM" id="MobiDB-lite"/>
    </source>
</evidence>
<dbReference type="AlphaFoldDB" id="A0A939MLU1"/>
<dbReference type="EMBL" id="JAGDYM010000004">
    <property type="protein sequence ID" value="MBO1900997.1"/>
    <property type="molecule type" value="Genomic_DNA"/>
</dbReference>
<keyword evidence="4" id="KW-0186">Copper</keyword>
<dbReference type="GO" id="GO:0005886">
    <property type="term" value="C:plasma membrane"/>
    <property type="evidence" value="ECO:0007669"/>
    <property type="project" value="TreeGrafter"/>
</dbReference>
<dbReference type="Proteomes" id="UP000664382">
    <property type="component" value="Unassembled WGS sequence"/>
</dbReference>
<proteinExistence type="predicted"/>
<dbReference type="PANTHER" id="PTHR34820">
    <property type="entry name" value="INNER MEMBRANE PROTEIN YEBZ"/>
    <property type="match status" value="1"/>
</dbReference>
<dbReference type="Pfam" id="PF04234">
    <property type="entry name" value="CopC"/>
    <property type="match status" value="1"/>
</dbReference>
<feature type="transmembrane region" description="Helical" evidence="6">
    <location>
        <begin position="179"/>
        <end position="202"/>
    </location>
</feature>
<gene>
    <name evidence="8" type="ORF">J4H92_03415</name>
</gene>
<evidence type="ECO:0000313" key="8">
    <source>
        <dbReference type="EMBL" id="MBO1900997.1"/>
    </source>
</evidence>
<feature type="region of interest" description="Disordered" evidence="5">
    <location>
        <begin position="137"/>
        <end position="175"/>
    </location>
</feature>
<keyword evidence="2" id="KW-0479">Metal-binding</keyword>
<evidence type="ECO:0000256" key="6">
    <source>
        <dbReference type="SAM" id="Phobius"/>
    </source>
</evidence>
<dbReference type="GO" id="GO:0005507">
    <property type="term" value="F:copper ion binding"/>
    <property type="evidence" value="ECO:0007669"/>
    <property type="project" value="InterPro"/>
</dbReference>
<comment type="subcellular location">
    <subcellularLocation>
        <location evidence="1">Cell envelope</location>
    </subcellularLocation>
</comment>
<feature type="domain" description="CopC" evidence="7">
    <location>
        <begin position="45"/>
        <end position="137"/>
    </location>
</feature>
<dbReference type="RefSeq" id="WP_208095997.1">
    <property type="nucleotide sequence ID" value="NZ_JAGDYM010000004.1"/>
</dbReference>
<keyword evidence="9" id="KW-1185">Reference proteome</keyword>